<evidence type="ECO:0000313" key="5">
    <source>
        <dbReference type="Proteomes" id="UP000050973"/>
    </source>
</evidence>
<keyword evidence="3" id="KW-0547">Nucleotide-binding</keyword>
<comment type="function">
    <text evidence="3">Catalyzes the formation of N(4)-acetylcytidine (ac(4)C) at the wobble position of elongator tRNA(Met), using acetate and ATP as substrates. First activates an acetate ion to form acetyladenylate (Ac-AMP) and then transfers the acetyl group to tRNA to form ac(4)C34.</text>
</comment>
<dbReference type="GO" id="GO:0005737">
    <property type="term" value="C:cytoplasm"/>
    <property type="evidence" value="ECO:0007669"/>
    <property type="project" value="UniProtKB-SubCell"/>
</dbReference>
<evidence type="ECO:0000256" key="1">
    <source>
        <dbReference type="ARBA" id="ARBA00022598"/>
    </source>
</evidence>
<organism evidence="4 5">
    <name type="scientific">Limosilactobacillus oris DSM 4864</name>
    <dbReference type="NCBI Taxonomy" id="1423779"/>
    <lineage>
        <taxon>Bacteria</taxon>
        <taxon>Bacillati</taxon>
        <taxon>Bacillota</taxon>
        <taxon>Bacilli</taxon>
        <taxon>Lactobacillales</taxon>
        <taxon>Lactobacillaceae</taxon>
        <taxon>Limosilactobacillus</taxon>
    </lineage>
</organism>
<keyword evidence="3" id="KW-0820">tRNA-binding</keyword>
<comment type="catalytic activity">
    <reaction evidence="3">
        <text>cytidine(34) in elongator tRNA(Met) + acetate + ATP = N(4)-acetylcytidine(34) in elongator tRNA(Met) + AMP + diphosphate</text>
        <dbReference type="Rhea" id="RHEA:58144"/>
        <dbReference type="Rhea" id="RHEA-COMP:10693"/>
        <dbReference type="Rhea" id="RHEA-COMP:10694"/>
        <dbReference type="ChEBI" id="CHEBI:30089"/>
        <dbReference type="ChEBI" id="CHEBI:30616"/>
        <dbReference type="ChEBI" id="CHEBI:33019"/>
        <dbReference type="ChEBI" id="CHEBI:74900"/>
        <dbReference type="ChEBI" id="CHEBI:82748"/>
        <dbReference type="ChEBI" id="CHEBI:456215"/>
    </reaction>
</comment>
<comment type="caution">
    <text evidence="4">The sequence shown here is derived from an EMBL/GenBank/DDBJ whole genome shotgun (WGS) entry which is preliminary data.</text>
</comment>
<evidence type="ECO:0000256" key="3">
    <source>
        <dbReference type="HAMAP-Rule" id="MF_01539"/>
    </source>
</evidence>
<comment type="caution">
    <text evidence="3">Lacks conserved residue(s) required for the propagation of feature annotation.</text>
</comment>
<comment type="similarity">
    <text evidence="3">Belongs to the TmcAL family.</text>
</comment>
<dbReference type="NCBIfam" id="NF010191">
    <property type="entry name" value="PRK13670.1"/>
    <property type="match status" value="1"/>
</dbReference>
<feature type="binding site" evidence="3">
    <location>
        <position position="183"/>
    </location>
    <ligand>
        <name>ATP</name>
        <dbReference type="ChEBI" id="CHEBI:30616"/>
    </ligand>
</feature>
<dbReference type="InterPro" id="IPR008513">
    <property type="entry name" value="tRNA(Met)_cyd_acetate_ligase"/>
</dbReference>
<dbReference type="GO" id="GO:0016879">
    <property type="term" value="F:ligase activity, forming carbon-nitrogen bonds"/>
    <property type="evidence" value="ECO:0007669"/>
    <property type="project" value="UniProtKB-UniRule"/>
</dbReference>
<dbReference type="GO" id="GO:0005524">
    <property type="term" value="F:ATP binding"/>
    <property type="evidence" value="ECO:0007669"/>
    <property type="project" value="UniProtKB-KW"/>
</dbReference>
<name>A0A0R1WNK8_9LACO</name>
<dbReference type="GO" id="GO:0000049">
    <property type="term" value="F:tRNA binding"/>
    <property type="evidence" value="ECO:0007669"/>
    <property type="project" value="UniProtKB-KW"/>
</dbReference>
<comment type="subcellular location">
    <subcellularLocation>
        <location evidence="3">Cytoplasm</location>
    </subcellularLocation>
</comment>
<dbReference type="HAMAP" id="MF_01539">
    <property type="entry name" value="TmcAL"/>
    <property type="match status" value="1"/>
</dbReference>
<keyword evidence="1 3" id="KW-0436">Ligase</keyword>
<gene>
    <name evidence="3" type="primary">tmcAL</name>
    <name evidence="4" type="ORF">FC49_GL001801</name>
</gene>
<proteinExistence type="inferred from homology"/>
<dbReference type="PATRIC" id="fig|1423779.3.peg.1865"/>
<feature type="binding site" evidence="3">
    <location>
        <position position="108"/>
    </location>
    <ligand>
        <name>ATP</name>
        <dbReference type="ChEBI" id="CHEBI:30616"/>
    </ligand>
</feature>
<sequence>MSKVGDEMQAVGMVVEFNPFHNGHAYYVQQAKKQTGADVAVAVMSGNFTQRGEPTIVDKWERTRAALANGVDLVVELPLYFACQPAHRFAAGALALLDQLQVPTVAFGAEHPQWDFKKFVRLAADFDQAALKQYNATYATQFNDQLAQQTGVSLKAPNDILAFAYNKAVLDHHYQMRLVPIQRVGSNYHDQVITGRIASASAIREAVDQHASFAEAVPGEMGAALRQLVSVPAWDDLYPLLRNQLIQAPLESLRQTYQMAEGLEFRLKAAAQQALGFDQFIHAIKTKRYTYAHLIRLCLYTTLQLTEGELAWHAAHPYIHILGFNRRGQEYLHQVKKQVEIPLFTKVSQQMRDRLYNVDYRAGKLYQTFTPVEQDLKHAPVIWR</sequence>
<accession>A0A0R1WNK8</accession>
<reference evidence="4 5" key="1">
    <citation type="journal article" date="2015" name="Genome Announc.">
        <title>Expanding the biotechnology potential of lactobacilli through comparative genomics of 213 strains and associated genera.</title>
        <authorList>
            <person name="Sun Z."/>
            <person name="Harris H.M."/>
            <person name="McCann A."/>
            <person name="Guo C."/>
            <person name="Argimon S."/>
            <person name="Zhang W."/>
            <person name="Yang X."/>
            <person name="Jeffery I.B."/>
            <person name="Cooney J.C."/>
            <person name="Kagawa T.F."/>
            <person name="Liu W."/>
            <person name="Song Y."/>
            <person name="Salvetti E."/>
            <person name="Wrobel A."/>
            <person name="Rasinkangas P."/>
            <person name="Parkhill J."/>
            <person name="Rea M.C."/>
            <person name="O'Sullivan O."/>
            <person name="Ritari J."/>
            <person name="Douillard F.P."/>
            <person name="Paul Ross R."/>
            <person name="Yang R."/>
            <person name="Briner A.E."/>
            <person name="Felis G.E."/>
            <person name="de Vos W.M."/>
            <person name="Barrangou R."/>
            <person name="Klaenhammer T.R."/>
            <person name="Caufield P.W."/>
            <person name="Cui Y."/>
            <person name="Zhang H."/>
            <person name="O'Toole P.W."/>
        </authorList>
    </citation>
    <scope>NUCLEOTIDE SEQUENCE [LARGE SCALE GENOMIC DNA]</scope>
    <source>
        <strain evidence="4 5">DSM 4864</strain>
    </source>
</reference>
<evidence type="ECO:0000313" key="4">
    <source>
        <dbReference type="EMBL" id="KRM15884.1"/>
    </source>
</evidence>
<dbReference type="Pfam" id="PF05636">
    <property type="entry name" value="HIGH_NTase1"/>
    <property type="match status" value="1"/>
</dbReference>
<evidence type="ECO:0000256" key="2">
    <source>
        <dbReference type="ARBA" id="ARBA00022694"/>
    </source>
</evidence>
<dbReference type="EC" id="6.3.4.-" evidence="3"/>
<dbReference type="InterPro" id="IPR014729">
    <property type="entry name" value="Rossmann-like_a/b/a_fold"/>
</dbReference>
<dbReference type="PANTHER" id="PTHR37825">
    <property type="entry name" value="TRNA(MET) CYTIDINE ACETATE LIGASE"/>
    <property type="match status" value="1"/>
</dbReference>
<dbReference type="PANTHER" id="PTHR37825:SF1">
    <property type="entry name" value="TRNA(MET) CYTIDINE ACETATE LIGASE"/>
    <property type="match status" value="1"/>
</dbReference>
<keyword evidence="3" id="KW-0963">Cytoplasm</keyword>
<dbReference type="SUPFAM" id="SSF52374">
    <property type="entry name" value="Nucleotidylyl transferase"/>
    <property type="match status" value="1"/>
</dbReference>
<dbReference type="Proteomes" id="UP000050973">
    <property type="component" value="Unassembled WGS sequence"/>
</dbReference>
<dbReference type="EMBL" id="AZGE01000007">
    <property type="protein sequence ID" value="KRM15884.1"/>
    <property type="molecule type" value="Genomic_DNA"/>
</dbReference>
<dbReference type="Gene3D" id="3.40.50.620">
    <property type="entry name" value="HUPs"/>
    <property type="match status" value="1"/>
</dbReference>
<keyword evidence="2 3" id="KW-0819">tRNA processing</keyword>
<dbReference type="GO" id="GO:0006400">
    <property type="term" value="P:tRNA modification"/>
    <property type="evidence" value="ECO:0007669"/>
    <property type="project" value="UniProtKB-UniRule"/>
</dbReference>
<feature type="binding site" evidence="3">
    <location>
        <position position="158"/>
    </location>
    <ligand>
        <name>ATP</name>
        <dbReference type="ChEBI" id="CHEBI:30616"/>
    </ligand>
</feature>
<protein>
    <recommendedName>
        <fullName evidence="3">tRNA(Met) cytidine acetate ligase</fullName>
        <ecNumber evidence="3">6.3.4.-</ecNumber>
    </recommendedName>
</protein>
<feature type="binding site" evidence="3">
    <location>
        <begin position="14"/>
        <end position="27"/>
    </location>
    <ligand>
        <name>ATP</name>
        <dbReference type="ChEBI" id="CHEBI:30616"/>
    </ligand>
</feature>
<keyword evidence="3" id="KW-0694">RNA-binding</keyword>
<keyword evidence="3" id="KW-0067">ATP-binding</keyword>
<dbReference type="AlphaFoldDB" id="A0A0R1WNK8"/>